<dbReference type="PROSITE" id="PS50082">
    <property type="entry name" value="WD_REPEATS_2"/>
    <property type="match status" value="6"/>
</dbReference>
<organism evidence="7 8">
    <name type="scientific">Paraphoma chrysanthemicola</name>
    <dbReference type="NCBI Taxonomy" id="798071"/>
    <lineage>
        <taxon>Eukaryota</taxon>
        <taxon>Fungi</taxon>
        <taxon>Dikarya</taxon>
        <taxon>Ascomycota</taxon>
        <taxon>Pezizomycotina</taxon>
        <taxon>Dothideomycetes</taxon>
        <taxon>Pleosporomycetidae</taxon>
        <taxon>Pleosporales</taxon>
        <taxon>Pleosporineae</taxon>
        <taxon>Phaeosphaeriaceae</taxon>
        <taxon>Paraphoma</taxon>
    </lineage>
</organism>
<evidence type="ECO:0000313" key="7">
    <source>
        <dbReference type="EMBL" id="KAH7076270.1"/>
    </source>
</evidence>
<evidence type="ECO:0000256" key="5">
    <source>
        <dbReference type="ARBA" id="ARBA00043913"/>
    </source>
</evidence>
<proteinExistence type="inferred from homology"/>
<accession>A0A8K0QZ73</accession>
<evidence type="ECO:0000256" key="2">
    <source>
        <dbReference type="ARBA" id="ARBA00022737"/>
    </source>
</evidence>
<dbReference type="InterPro" id="IPR020472">
    <property type="entry name" value="WD40_PAC1"/>
</dbReference>
<feature type="repeat" description="WD" evidence="6">
    <location>
        <begin position="216"/>
        <end position="256"/>
    </location>
</feature>
<evidence type="ECO:0000256" key="3">
    <source>
        <dbReference type="ARBA" id="ARBA00038415"/>
    </source>
</evidence>
<feature type="repeat" description="WD" evidence="6">
    <location>
        <begin position="257"/>
        <end position="287"/>
    </location>
</feature>
<comment type="caution">
    <text evidence="7">The sequence shown here is derived from an EMBL/GenBank/DDBJ whole genome shotgun (WGS) entry which is preliminary data.</text>
</comment>
<dbReference type="SUPFAM" id="SSF50978">
    <property type="entry name" value="WD40 repeat-like"/>
    <property type="match status" value="1"/>
</dbReference>
<keyword evidence="2" id="KW-0677">Repeat</keyword>
<feature type="repeat" description="WD" evidence="6">
    <location>
        <begin position="174"/>
        <end position="215"/>
    </location>
</feature>
<evidence type="ECO:0000313" key="8">
    <source>
        <dbReference type="Proteomes" id="UP000813461"/>
    </source>
</evidence>
<dbReference type="Gene3D" id="2.130.10.10">
    <property type="entry name" value="YVTN repeat-like/Quinoprotein amine dehydrogenase"/>
    <property type="match status" value="1"/>
</dbReference>
<keyword evidence="8" id="KW-1185">Reference proteome</keyword>
<dbReference type="PROSITE" id="PS50294">
    <property type="entry name" value="WD_REPEATS_REGION"/>
    <property type="match status" value="3"/>
</dbReference>
<dbReference type="AlphaFoldDB" id="A0A8K0QZ73"/>
<dbReference type="PRINTS" id="PR00320">
    <property type="entry name" value="GPROTEINBRPT"/>
</dbReference>
<dbReference type="Pfam" id="PF00400">
    <property type="entry name" value="WD40"/>
    <property type="match status" value="5"/>
</dbReference>
<dbReference type="Proteomes" id="UP000813461">
    <property type="component" value="Unassembled WGS sequence"/>
</dbReference>
<gene>
    <name evidence="7" type="ORF">FB567DRAFT_504331</name>
</gene>
<dbReference type="SMART" id="SM00320">
    <property type="entry name" value="WD40"/>
    <property type="match status" value="7"/>
</dbReference>
<reference evidence="7" key="1">
    <citation type="journal article" date="2021" name="Nat. Commun.">
        <title>Genetic determinants of endophytism in the Arabidopsis root mycobiome.</title>
        <authorList>
            <person name="Mesny F."/>
            <person name="Miyauchi S."/>
            <person name="Thiergart T."/>
            <person name="Pickel B."/>
            <person name="Atanasova L."/>
            <person name="Karlsson M."/>
            <person name="Huettel B."/>
            <person name="Barry K.W."/>
            <person name="Haridas S."/>
            <person name="Chen C."/>
            <person name="Bauer D."/>
            <person name="Andreopoulos W."/>
            <person name="Pangilinan J."/>
            <person name="LaButti K."/>
            <person name="Riley R."/>
            <person name="Lipzen A."/>
            <person name="Clum A."/>
            <person name="Drula E."/>
            <person name="Henrissat B."/>
            <person name="Kohler A."/>
            <person name="Grigoriev I.V."/>
            <person name="Martin F.M."/>
            <person name="Hacquard S."/>
        </authorList>
    </citation>
    <scope>NUCLEOTIDE SEQUENCE</scope>
    <source>
        <strain evidence="7">MPI-SDFR-AT-0120</strain>
    </source>
</reference>
<dbReference type="PANTHER" id="PTHR22847:SF637">
    <property type="entry name" value="WD REPEAT DOMAIN 5B"/>
    <property type="match status" value="1"/>
</dbReference>
<protein>
    <recommendedName>
        <fullName evidence="4">Mitochondrial division protein 1</fullName>
    </recommendedName>
</protein>
<dbReference type="GO" id="GO:1990234">
    <property type="term" value="C:transferase complex"/>
    <property type="evidence" value="ECO:0007669"/>
    <property type="project" value="UniProtKB-ARBA"/>
</dbReference>
<feature type="repeat" description="WD" evidence="6">
    <location>
        <begin position="94"/>
        <end position="126"/>
    </location>
</feature>
<dbReference type="PROSITE" id="PS00678">
    <property type="entry name" value="WD_REPEATS_1"/>
    <property type="match status" value="2"/>
</dbReference>
<comment type="function">
    <text evidence="5">Involved in mitochondrial fission. Acts as an adapter protein required to form mitochondrial fission complexes. Formation of these complexes is required to promote constriction and fission of the mitochondrial compartment at a late step in mitochondrial division.</text>
</comment>
<evidence type="ECO:0000256" key="4">
    <source>
        <dbReference type="ARBA" id="ARBA00039789"/>
    </source>
</evidence>
<name>A0A8K0QZ73_9PLEO</name>
<dbReference type="PANTHER" id="PTHR22847">
    <property type="entry name" value="WD40 REPEAT PROTEIN"/>
    <property type="match status" value="1"/>
</dbReference>
<sequence>MALLTSFYVHHPMSIRHLRLTEKHLLAGTASGAIHIVDRRCRHTENFSGCEHRTTIEAGETWHFDCYQNTLITANNDHVLRVWNVDTGLLQRTLARHSSAVNQVLIANAATVISSSQDSTVIVWDLPTAVPRWTLSHGAVVECLMIHGDLLFTGARDGTITIWDLEKGGFVRVLQGHTTPVWRMTVHLDGRLLATGASGGSMRIWDATSNHCIAECQGHTKMITDFTSVSETQLMTSAADGTIRVWDWTTGRHVSTLVAHERAVRGLSLTSQRVISGGMDGYVRVWDRADMTTSYEMREKVRAVWHLVSEADTIGLALLVEEGKHLIEMWDASQLK</sequence>
<feature type="repeat" description="WD" evidence="6">
    <location>
        <begin position="71"/>
        <end position="93"/>
    </location>
</feature>
<dbReference type="InterPro" id="IPR015943">
    <property type="entry name" value="WD40/YVTN_repeat-like_dom_sf"/>
</dbReference>
<dbReference type="InterPro" id="IPR019775">
    <property type="entry name" value="WD40_repeat_CS"/>
</dbReference>
<comment type="similarity">
    <text evidence="3">Belongs to the WD repeat MDV1/CAF4 family.</text>
</comment>
<dbReference type="InterPro" id="IPR036322">
    <property type="entry name" value="WD40_repeat_dom_sf"/>
</dbReference>
<dbReference type="InterPro" id="IPR001680">
    <property type="entry name" value="WD40_rpt"/>
</dbReference>
<dbReference type="OrthoDB" id="2013972at2759"/>
<evidence type="ECO:0000256" key="1">
    <source>
        <dbReference type="ARBA" id="ARBA00022574"/>
    </source>
</evidence>
<feature type="repeat" description="WD" evidence="6">
    <location>
        <begin position="134"/>
        <end position="173"/>
    </location>
</feature>
<keyword evidence="1 6" id="KW-0853">WD repeat</keyword>
<dbReference type="CDD" id="cd00200">
    <property type="entry name" value="WD40"/>
    <property type="match status" value="1"/>
</dbReference>
<dbReference type="EMBL" id="JAGMVJ010000019">
    <property type="protein sequence ID" value="KAH7076270.1"/>
    <property type="molecule type" value="Genomic_DNA"/>
</dbReference>
<evidence type="ECO:0000256" key="6">
    <source>
        <dbReference type="PROSITE-ProRule" id="PRU00221"/>
    </source>
</evidence>